<accession>A0A6V7WCW8</accession>
<sequence length="53" mass="5747">MFFISSIISIFVATFGLLDLFTHVSDASIPDNRCSLASSLLQARSSNDAHNSK</sequence>
<keyword evidence="1" id="KW-0732">Signal</keyword>
<organism evidence="2 3">
    <name type="scientific">Meloidogyne enterolobii</name>
    <name type="common">Root-knot nematode worm</name>
    <name type="synonym">Meloidogyne mayaguensis</name>
    <dbReference type="NCBI Taxonomy" id="390850"/>
    <lineage>
        <taxon>Eukaryota</taxon>
        <taxon>Metazoa</taxon>
        <taxon>Ecdysozoa</taxon>
        <taxon>Nematoda</taxon>
        <taxon>Chromadorea</taxon>
        <taxon>Rhabditida</taxon>
        <taxon>Tylenchina</taxon>
        <taxon>Tylenchomorpha</taxon>
        <taxon>Tylenchoidea</taxon>
        <taxon>Meloidogynidae</taxon>
        <taxon>Meloidogyninae</taxon>
        <taxon>Meloidogyne</taxon>
    </lineage>
</organism>
<comment type="caution">
    <text evidence="2">The sequence shown here is derived from an EMBL/GenBank/DDBJ whole genome shotgun (WGS) entry which is preliminary data.</text>
</comment>
<evidence type="ECO:0000313" key="2">
    <source>
        <dbReference type="EMBL" id="CAD2184847.1"/>
    </source>
</evidence>
<dbReference type="AlphaFoldDB" id="A0A6V7WCW8"/>
<dbReference type="Proteomes" id="UP000580250">
    <property type="component" value="Unassembled WGS sequence"/>
</dbReference>
<evidence type="ECO:0000313" key="3">
    <source>
        <dbReference type="Proteomes" id="UP000580250"/>
    </source>
</evidence>
<dbReference type="EMBL" id="CAJEWN010000519">
    <property type="protein sequence ID" value="CAD2184847.1"/>
    <property type="molecule type" value="Genomic_DNA"/>
</dbReference>
<gene>
    <name evidence="2" type="ORF">MENT_LOCUS37226</name>
</gene>
<name>A0A6V7WCW8_MELEN</name>
<reference evidence="2 3" key="1">
    <citation type="submission" date="2020-08" db="EMBL/GenBank/DDBJ databases">
        <authorList>
            <person name="Koutsovoulos G."/>
            <person name="Danchin GJ E."/>
        </authorList>
    </citation>
    <scope>NUCLEOTIDE SEQUENCE [LARGE SCALE GENOMIC DNA]</scope>
</reference>
<evidence type="ECO:0000256" key="1">
    <source>
        <dbReference type="SAM" id="SignalP"/>
    </source>
</evidence>
<feature type="signal peptide" evidence="1">
    <location>
        <begin position="1"/>
        <end position="27"/>
    </location>
</feature>
<protein>
    <submittedName>
        <fullName evidence="2">Uncharacterized protein</fullName>
    </submittedName>
</protein>
<feature type="chain" id="PRO_5028003758" evidence="1">
    <location>
        <begin position="28"/>
        <end position="53"/>
    </location>
</feature>
<proteinExistence type="predicted"/>